<proteinExistence type="predicted"/>
<protein>
    <submittedName>
        <fullName evidence="1">Uncharacterized protein</fullName>
    </submittedName>
</protein>
<gene>
    <name evidence="1" type="ORF">PFMALIP_01953</name>
</gene>
<accession>A0A024WTE9</accession>
<reference evidence="1 2" key="2">
    <citation type="submission" date="2013-02" db="EMBL/GenBank/DDBJ databases">
        <title>The Genome Sequence of Plasmodium falciparum MaliPS096_E11.</title>
        <authorList>
            <consortium name="The Broad Institute Genome Sequencing Platform"/>
            <consortium name="The Broad Institute Genome Sequencing Center for Infectious Disease"/>
            <person name="Neafsey D."/>
            <person name="Cheeseman I."/>
            <person name="Volkman S."/>
            <person name="Adams J."/>
            <person name="Walker B."/>
            <person name="Young S.K."/>
            <person name="Zeng Q."/>
            <person name="Gargeya S."/>
            <person name="Fitzgerald M."/>
            <person name="Haas B."/>
            <person name="Abouelleil A."/>
            <person name="Alvarado L."/>
            <person name="Arachchi H.M."/>
            <person name="Berlin A.M."/>
            <person name="Chapman S.B."/>
            <person name="Dewar J."/>
            <person name="Goldberg J."/>
            <person name="Griggs A."/>
            <person name="Gujja S."/>
            <person name="Hansen M."/>
            <person name="Howarth C."/>
            <person name="Imamovic A."/>
            <person name="Larimer J."/>
            <person name="McCowan C."/>
            <person name="Murphy C."/>
            <person name="Neiman D."/>
            <person name="Pearson M."/>
            <person name="Priest M."/>
            <person name="Roberts A."/>
            <person name="Saif S."/>
            <person name="Shea T."/>
            <person name="Sisk P."/>
            <person name="Sykes S."/>
            <person name="Wortman J."/>
            <person name="Nusbaum C."/>
            <person name="Birren B."/>
        </authorList>
    </citation>
    <scope>NUCLEOTIDE SEQUENCE [LARGE SCALE GENOMIC DNA]</scope>
    <source>
        <strain evidence="1 2">MaliPS096_E11</strain>
    </source>
</reference>
<dbReference type="EMBL" id="KI925533">
    <property type="protein sequence ID" value="ETW49985.1"/>
    <property type="molecule type" value="Genomic_DNA"/>
</dbReference>
<evidence type="ECO:0000313" key="1">
    <source>
        <dbReference type="EMBL" id="ETW49985.1"/>
    </source>
</evidence>
<dbReference type="AlphaFoldDB" id="A0A024WTE9"/>
<sequence>MLFKIFLYSCLIHVNLSNEKIIINKKKKQQKKKQHHINIKK</sequence>
<name>A0A024WTE9_PLAFA</name>
<organism evidence="1 2">
    <name type="scientific">Plasmodium falciparum MaliPS096_E11</name>
    <dbReference type="NCBI Taxonomy" id="1036727"/>
    <lineage>
        <taxon>Eukaryota</taxon>
        <taxon>Sar</taxon>
        <taxon>Alveolata</taxon>
        <taxon>Apicomplexa</taxon>
        <taxon>Aconoidasida</taxon>
        <taxon>Haemosporida</taxon>
        <taxon>Plasmodiidae</taxon>
        <taxon>Plasmodium</taxon>
        <taxon>Plasmodium (Laverania)</taxon>
    </lineage>
</organism>
<dbReference type="Proteomes" id="UP000030699">
    <property type="component" value="Unassembled WGS sequence"/>
</dbReference>
<evidence type="ECO:0000313" key="2">
    <source>
        <dbReference type="Proteomes" id="UP000030699"/>
    </source>
</evidence>
<reference evidence="1 2" key="1">
    <citation type="submission" date="2013-02" db="EMBL/GenBank/DDBJ databases">
        <title>The Genome Annotation of Plasmodium falciparum MaliPS096_E11.</title>
        <authorList>
            <consortium name="The Broad Institute Genome Sequencing Platform"/>
            <consortium name="The Broad Institute Genome Sequencing Center for Infectious Disease"/>
            <person name="Neafsey D."/>
            <person name="Hoffman S."/>
            <person name="Volkman S."/>
            <person name="Rosenthal P."/>
            <person name="Walker B."/>
            <person name="Young S.K."/>
            <person name="Zeng Q."/>
            <person name="Gargeya S."/>
            <person name="Fitzgerald M."/>
            <person name="Haas B."/>
            <person name="Abouelleil A."/>
            <person name="Allen A.W."/>
            <person name="Alvarado L."/>
            <person name="Arachchi H.M."/>
            <person name="Berlin A.M."/>
            <person name="Chapman S.B."/>
            <person name="Gainer-Dewar J."/>
            <person name="Goldberg J."/>
            <person name="Griggs A."/>
            <person name="Gujja S."/>
            <person name="Hansen M."/>
            <person name="Howarth C."/>
            <person name="Imamovic A."/>
            <person name="Ireland A."/>
            <person name="Larimer J."/>
            <person name="McCowan C."/>
            <person name="Murphy C."/>
            <person name="Pearson M."/>
            <person name="Poon T.W."/>
            <person name="Priest M."/>
            <person name="Roberts A."/>
            <person name="Saif S."/>
            <person name="Shea T."/>
            <person name="Sisk P."/>
            <person name="Sykes S."/>
            <person name="Wortman J."/>
            <person name="Nusbaum C."/>
            <person name="Birren B."/>
        </authorList>
    </citation>
    <scope>NUCLEOTIDE SEQUENCE [LARGE SCALE GENOMIC DNA]</scope>
    <source>
        <strain evidence="1 2">MaliPS096_E11</strain>
    </source>
</reference>